<feature type="transmembrane region" description="Helical" evidence="3">
    <location>
        <begin position="150"/>
        <end position="168"/>
    </location>
</feature>
<evidence type="ECO:0000313" key="4">
    <source>
        <dbReference type="EMBL" id="CDW80193.1"/>
    </source>
</evidence>
<gene>
    <name evidence="4" type="primary">Contig15780.g16822</name>
    <name evidence="4" type="ORF">STYLEM_9189</name>
</gene>
<sequence>MKRTKRVKKQKRASKLIYSSALFQVLKFIDLEHVSQYQIVCHRFYDKIIPQYFNKMPVKRITKFYRFVYSKKAVQTFDLNTLDWSNRIIENSGWNNLVDNCQVIQIESGRIFLIGGHFSPNTYSQKVSEYIPKLNTIEERGKLNLSRTNFALCSMLGLLIFAVGGQTYQDEKIIMNNQTEKYYIQDDEWDVMIPTLNTPKAGLALCKFQNQFLYAFGGDNGKSKNNIVADIEKLDLEFEDDAEYIKWEQLFIKKKELRPFAFGLATLIDDDRILILGGRQNIMASNRAYIYNVNDGHLSEFTTQMNQADYFMRNGPQVATLYCQTFFLGTNFIHCWSQEKRKWIVASEAYQNLTYTNVLPQTTQQQPNNVHQSPTTSINFYPQQDVVEELQDQY</sequence>
<evidence type="ECO:0000256" key="1">
    <source>
        <dbReference type="ARBA" id="ARBA00022441"/>
    </source>
</evidence>
<dbReference type="Gene3D" id="2.120.10.80">
    <property type="entry name" value="Kelch-type beta propeller"/>
    <property type="match status" value="1"/>
</dbReference>
<dbReference type="InParanoid" id="A0A078AH75"/>
<evidence type="ECO:0000256" key="2">
    <source>
        <dbReference type="ARBA" id="ARBA00022737"/>
    </source>
</evidence>
<protein>
    <submittedName>
        <fullName evidence="4">Kelch motif family protein</fullName>
    </submittedName>
</protein>
<dbReference type="InterPro" id="IPR006652">
    <property type="entry name" value="Kelch_1"/>
</dbReference>
<keyword evidence="3" id="KW-1133">Transmembrane helix</keyword>
<dbReference type="EMBL" id="CCKQ01008732">
    <property type="protein sequence ID" value="CDW80193.1"/>
    <property type="molecule type" value="Genomic_DNA"/>
</dbReference>
<dbReference type="Proteomes" id="UP000039865">
    <property type="component" value="Unassembled WGS sequence"/>
</dbReference>
<evidence type="ECO:0000256" key="3">
    <source>
        <dbReference type="SAM" id="Phobius"/>
    </source>
</evidence>
<keyword evidence="1" id="KW-0880">Kelch repeat</keyword>
<accession>A0A078AH75</accession>
<dbReference type="PANTHER" id="PTHR24412">
    <property type="entry name" value="KELCH PROTEIN"/>
    <property type="match status" value="1"/>
</dbReference>
<dbReference type="SMART" id="SM00612">
    <property type="entry name" value="Kelch"/>
    <property type="match status" value="2"/>
</dbReference>
<dbReference type="InterPro" id="IPR015915">
    <property type="entry name" value="Kelch-typ_b-propeller"/>
</dbReference>
<organism evidence="4 5">
    <name type="scientific">Stylonychia lemnae</name>
    <name type="common">Ciliate</name>
    <dbReference type="NCBI Taxonomy" id="5949"/>
    <lineage>
        <taxon>Eukaryota</taxon>
        <taxon>Sar</taxon>
        <taxon>Alveolata</taxon>
        <taxon>Ciliophora</taxon>
        <taxon>Intramacronucleata</taxon>
        <taxon>Spirotrichea</taxon>
        <taxon>Stichotrichia</taxon>
        <taxon>Sporadotrichida</taxon>
        <taxon>Oxytrichidae</taxon>
        <taxon>Stylonychinae</taxon>
        <taxon>Stylonychia</taxon>
    </lineage>
</organism>
<dbReference type="SUPFAM" id="SSF117281">
    <property type="entry name" value="Kelch motif"/>
    <property type="match status" value="1"/>
</dbReference>
<keyword evidence="2" id="KW-0677">Repeat</keyword>
<keyword evidence="5" id="KW-1185">Reference proteome</keyword>
<proteinExistence type="predicted"/>
<dbReference type="AlphaFoldDB" id="A0A078AH75"/>
<reference evidence="4 5" key="1">
    <citation type="submission" date="2014-06" db="EMBL/GenBank/DDBJ databases">
        <authorList>
            <person name="Swart Estienne"/>
        </authorList>
    </citation>
    <scope>NUCLEOTIDE SEQUENCE [LARGE SCALE GENOMIC DNA]</scope>
    <source>
        <strain evidence="4 5">130c</strain>
    </source>
</reference>
<keyword evidence="3" id="KW-0472">Membrane</keyword>
<evidence type="ECO:0000313" key="5">
    <source>
        <dbReference type="Proteomes" id="UP000039865"/>
    </source>
</evidence>
<dbReference type="PANTHER" id="PTHR24412:SF489">
    <property type="entry name" value="RING FINGER DOMAIN AND KELCH REPEAT-CONTAINING PROTEIN DDB_G0271372"/>
    <property type="match status" value="1"/>
</dbReference>
<dbReference type="OrthoDB" id="1022638at2759"/>
<name>A0A078AH75_STYLE</name>
<keyword evidence="3" id="KW-0812">Transmembrane</keyword>